<dbReference type="CDD" id="cd08168">
    <property type="entry name" value="Cytochrom_C3"/>
    <property type="match status" value="1"/>
</dbReference>
<reference evidence="3" key="1">
    <citation type="submission" date="2016-10" db="EMBL/GenBank/DDBJ databases">
        <authorList>
            <person name="Varghese N."/>
            <person name="Submissions S."/>
        </authorList>
    </citation>
    <scope>NUCLEOTIDE SEQUENCE [LARGE SCALE GENOMIC DNA]</scope>
    <source>
        <strain evidence="3">DSM 8987</strain>
    </source>
</reference>
<accession>A0A1G6X7W7</accession>
<dbReference type="EMBL" id="FNAQ01000001">
    <property type="protein sequence ID" value="SDD73387.1"/>
    <property type="molecule type" value="Genomic_DNA"/>
</dbReference>
<dbReference type="AlphaFoldDB" id="A0A1G6X7W7"/>
<sequence>MIALPLVALTALTALTALLAAAGVAPAAETVPTRQQQALLRAAETVPLVEQVRSEDPLRRRQRLHALGLSPADVKTSYFVLDSPLVRAESDQYLAVRFNHGQHAARSGDCSRCHHRRPEADMPYSPNPETVRCSACHQASFNPDFPERPGLRGAYHQACIPCHQQERLGPQTCNDCHRPRVPDHKELVRLPDKPDALQVTAECRRCHEAQAEAVRHSVHWRWRGPSPYTADHSNAVAHGKGSTALNNY</sequence>
<keyword evidence="1" id="KW-0732">Signal</keyword>
<organism evidence="2 3">
    <name type="scientific">Desulfuromonas thiophila</name>
    <dbReference type="NCBI Taxonomy" id="57664"/>
    <lineage>
        <taxon>Bacteria</taxon>
        <taxon>Pseudomonadati</taxon>
        <taxon>Thermodesulfobacteriota</taxon>
        <taxon>Desulfuromonadia</taxon>
        <taxon>Desulfuromonadales</taxon>
        <taxon>Desulfuromonadaceae</taxon>
        <taxon>Desulfuromonas</taxon>
    </lineage>
</organism>
<proteinExistence type="predicted"/>
<dbReference type="Proteomes" id="UP000243205">
    <property type="component" value="Unassembled WGS sequence"/>
</dbReference>
<feature type="signal peptide" evidence="1">
    <location>
        <begin position="1"/>
        <end position="27"/>
    </location>
</feature>
<dbReference type="InterPro" id="IPR036280">
    <property type="entry name" value="Multihaem_cyt_sf"/>
</dbReference>
<dbReference type="STRING" id="57664.SAMN05661003_101143"/>
<gene>
    <name evidence="2" type="ORF">SAMN05661003_101143</name>
</gene>
<feature type="chain" id="PRO_5017261451" evidence="1">
    <location>
        <begin position="28"/>
        <end position="248"/>
    </location>
</feature>
<dbReference type="Gene3D" id="3.90.10.10">
    <property type="entry name" value="Cytochrome C3"/>
    <property type="match status" value="1"/>
</dbReference>
<evidence type="ECO:0000256" key="1">
    <source>
        <dbReference type="SAM" id="SignalP"/>
    </source>
</evidence>
<dbReference type="RefSeq" id="WP_216095153.1">
    <property type="nucleotide sequence ID" value="NZ_FNAQ01000001.1"/>
</dbReference>
<dbReference type="SUPFAM" id="SSF48695">
    <property type="entry name" value="Multiheme cytochromes"/>
    <property type="match status" value="2"/>
</dbReference>
<evidence type="ECO:0000313" key="3">
    <source>
        <dbReference type="Proteomes" id="UP000243205"/>
    </source>
</evidence>
<evidence type="ECO:0000313" key="2">
    <source>
        <dbReference type="EMBL" id="SDD73387.1"/>
    </source>
</evidence>
<protein>
    <submittedName>
        <fullName evidence="2">Uncharacterized protein</fullName>
    </submittedName>
</protein>
<name>A0A1G6X7W7_9BACT</name>
<keyword evidence="3" id="KW-1185">Reference proteome</keyword>